<dbReference type="EMBL" id="CABEHT010000003">
    <property type="protein sequence ID" value="VTS31954.1"/>
    <property type="molecule type" value="Genomic_DNA"/>
</dbReference>
<name>A0A4U9YZ99_9STRE</name>
<sequence>MSEEQKLYKSQKADLKKLLDNDLITQEMYNSKMSALKTQHNATMQKLGEALVKSLKSKCRNQADLLNTPKKHEKS</sequence>
<evidence type="ECO:0000313" key="2">
    <source>
        <dbReference type="Proteomes" id="UP000394068"/>
    </source>
</evidence>
<dbReference type="RefSeq" id="WP_143920839.1">
    <property type="nucleotide sequence ID" value="NZ_CABEHT010000003.1"/>
</dbReference>
<protein>
    <submittedName>
        <fullName evidence="1">Tail protein</fullName>
    </submittedName>
</protein>
<dbReference type="Proteomes" id="UP000394068">
    <property type="component" value="Unassembled WGS sequence"/>
</dbReference>
<organism evidence="1 2">
    <name type="scientific">Streptococcus pseudoporcinus</name>
    <dbReference type="NCBI Taxonomy" id="361101"/>
    <lineage>
        <taxon>Bacteria</taxon>
        <taxon>Bacillati</taxon>
        <taxon>Bacillota</taxon>
        <taxon>Bacilli</taxon>
        <taxon>Lactobacillales</taxon>
        <taxon>Streptococcaceae</taxon>
        <taxon>Streptococcus</taxon>
    </lineage>
</organism>
<proteinExistence type="predicted"/>
<reference evidence="1 2" key="1">
    <citation type="submission" date="2019-05" db="EMBL/GenBank/DDBJ databases">
        <authorList>
            <consortium name="Pathogen Informatics"/>
        </authorList>
    </citation>
    <scope>NUCLEOTIDE SEQUENCE [LARGE SCALE GENOMIC DNA]</scope>
    <source>
        <strain evidence="1 2">NCTC5386</strain>
    </source>
</reference>
<gene>
    <name evidence="1" type="ORF">NCTC5386_02200</name>
</gene>
<evidence type="ECO:0000313" key="1">
    <source>
        <dbReference type="EMBL" id="VTS31954.1"/>
    </source>
</evidence>
<accession>A0A4U9YZ99</accession>
<dbReference type="AlphaFoldDB" id="A0A4U9YZ99"/>